<protein>
    <submittedName>
        <fullName evidence="1">Uncharacterized protein</fullName>
    </submittedName>
</protein>
<dbReference type="AlphaFoldDB" id="A0A0A9F1Q1"/>
<proteinExistence type="predicted"/>
<organism evidence="1">
    <name type="scientific">Arundo donax</name>
    <name type="common">Giant reed</name>
    <name type="synonym">Donax arundinaceus</name>
    <dbReference type="NCBI Taxonomy" id="35708"/>
    <lineage>
        <taxon>Eukaryota</taxon>
        <taxon>Viridiplantae</taxon>
        <taxon>Streptophyta</taxon>
        <taxon>Embryophyta</taxon>
        <taxon>Tracheophyta</taxon>
        <taxon>Spermatophyta</taxon>
        <taxon>Magnoliopsida</taxon>
        <taxon>Liliopsida</taxon>
        <taxon>Poales</taxon>
        <taxon>Poaceae</taxon>
        <taxon>PACMAD clade</taxon>
        <taxon>Arundinoideae</taxon>
        <taxon>Arundineae</taxon>
        <taxon>Arundo</taxon>
    </lineage>
</organism>
<dbReference type="EMBL" id="GBRH01191629">
    <property type="protein sequence ID" value="JAE06267.1"/>
    <property type="molecule type" value="Transcribed_RNA"/>
</dbReference>
<reference evidence="1" key="1">
    <citation type="submission" date="2014-09" db="EMBL/GenBank/DDBJ databases">
        <authorList>
            <person name="Magalhaes I.L.F."/>
            <person name="Oliveira U."/>
            <person name="Santos F.R."/>
            <person name="Vidigal T.H.D.A."/>
            <person name="Brescovit A.D."/>
            <person name="Santos A.J."/>
        </authorList>
    </citation>
    <scope>NUCLEOTIDE SEQUENCE</scope>
    <source>
        <tissue evidence="1">Shoot tissue taken approximately 20 cm above the soil surface</tissue>
    </source>
</reference>
<accession>A0A0A9F1Q1</accession>
<evidence type="ECO:0000313" key="1">
    <source>
        <dbReference type="EMBL" id="JAE06267.1"/>
    </source>
</evidence>
<reference evidence="1" key="2">
    <citation type="journal article" date="2015" name="Data Brief">
        <title>Shoot transcriptome of the giant reed, Arundo donax.</title>
        <authorList>
            <person name="Barrero R.A."/>
            <person name="Guerrero F.D."/>
            <person name="Moolhuijzen P."/>
            <person name="Goolsby J.A."/>
            <person name="Tidwell J."/>
            <person name="Bellgard S.E."/>
            <person name="Bellgard M.I."/>
        </authorList>
    </citation>
    <scope>NUCLEOTIDE SEQUENCE</scope>
    <source>
        <tissue evidence="1">Shoot tissue taken approximately 20 cm above the soil surface</tissue>
    </source>
</reference>
<name>A0A0A9F1Q1_ARUDO</name>
<sequence length="20" mass="2458">MQCCAPRRLWLVTSIRRVLR</sequence>